<dbReference type="Proteomes" id="UP001140206">
    <property type="component" value="Unassembled WGS sequence"/>
</dbReference>
<evidence type="ECO:0000313" key="2">
    <source>
        <dbReference type="EMBL" id="KAJ4734300.1"/>
    </source>
</evidence>
<dbReference type="AlphaFoldDB" id="A0AAV8AUF0"/>
<dbReference type="InterPro" id="IPR036397">
    <property type="entry name" value="RNaseH_sf"/>
</dbReference>
<dbReference type="GO" id="GO:0003964">
    <property type="term" value="F:RNA-directed DNA polymerase activity"/>
    <property type="evidence" value="ECO:0007669"/>
    <property type="project" value="UniProtKB-KW"/>
</dbReference>
<proteinExistence type="predicted"/>
<comment type="caution">
    <text evidence="2">The sequence shown here is derived from an EMBL/GenBank/DDBJ whole genome shotgun (WGS) entry which is preliminary data.</text>
</comment>
<feature type="domain" description="Reverse transcriptase" evidence="1">
    <location>
        <begin position="1"/>
        <end position="187"/>
    </location>
</feature>
<dbReference type="GO" id="GO:0003676">
    <property type="term" value="F:nucleic acid binding"/>
    <property type="evidence" value="ECO:0007669"/>
    <property type="project" value="InterPro"/>
</dbReference>
<dbReference type="CDD" id="cd06222">
    <property type="entry name" value="RNase_H_like"/>
    <property type="match status" value="1"/>
</dbReference>
<dbReference type="EMBL" id="JAMFTS010004931">
    <property type="protein sequence ID" value="KAJ4734300.1"/>
    <property type="molecule type" value="Genomic_DNA"/>
</dbReference>
<dbReference type="InterPro" id="IPR043502">
    <property type="entry name" value="DNA/RNA_pol_sf"/>
</dbReference>
<dbReference type="Pfam" id="PF13456">
    <property type="entry name" value="RVT_3"/>
    <property type="match status" value="1"/>
</dbReference>
<name>A0AAV8AUF0_9POAL</name>
<reference evidence="2" key="1">
    <citation type="submission" date="2022-08" db="EMBL/GenBank/DDBJ databases">
        <authorList>
            <person name="Marques A."/>
        </authorList>
    </citation>
    <scope>NUCLEOTIDE SEQUENCE</scope>
    <source>
        <strain evidence="2">RhyPub2mFocal</strain>
        <tissue evidence="2">Leaves</tissue>
    </source>
</reference>
<evidence type="ECO:0000313" key="3">
    <source>
        <dbReference type="Proteomes" id="UP001140206"/>
    </source>
</evidence>
<keyword evidence="2" id="KW-0808">Transferase</keyword>
<dbReference type="PANTHER" id="PTHR33116:SF86">
    <property type="entry name" value="REVERSE TRANSCRIPTASE DOMAIN-CONTAINING PROTEIN"/>
    <property type="match status" value="1"/>
</dbReference>
<dbReference type="GO" id="GO:0004523">
    <property type="term" value="F:RNA-DNA hybrid ribonuclease activity"/>
    <property type="evidence" value="ECO:0007669"/>
    <property type="project" value="InterPro"/>
</dbReference>
<dbReference type="InterPro" id="IPR026960">
    <property type="entry name" value="RVT-Znf"/>
</dbReference>
<dbReference type="Pfam" id="PF13966">
    <property type="entry name" value="zf-RVT"/>
    <property type="match status" value="1"/>
</dbReference>
<dbReference type="InterPro" id="IPR000477">
    <property type="entry name" value="RT_dom"/>
</dbReference>
<dbReference type="InterPro" id="IPR012337">
    <property type="entry name" value="RNaseH-like_sf"/>
</dbReference>
<dbReference type="InterPro" id="IPR044730">
    <property type="entry name" value="RNase_H-like_dom_plant"/>
</dbReference>
<gene>
    <name evidence="2" type="ORF">LUZ62_013857</name>
</gene>
<dbReference type="Pfam" id="PF00078">
    <property type="entry name" value="RVT_1"/>
    <property type="match status" value="1"/>
</dbReference>
<sequence>MLKADISKAFDKLDWGFLQDAMVYLNVPRKIIDIMLFSFKNAKVVIQVDGSGDGFIQPTRGIRQGCPMSPYCFIMVMEPLTRKLQQALASQQIRGVNLAPTCPTCPTLTHIIYADDLILLGQAELDEVQEMNNIMQEFGAVSGLVINPTKSKLWFSRRCAEQQIQTIKSYFQADEADSQERYLGTLISRSNTATKTAQLLLDKLKSKLTGWRSNMLSHAGRLVLIKSVLMSVPVYHMSVEVLPKGIIKKMESLIAKFFWGKSNQTKYLSFLAWKKICQPIENGGLGVRQLESFGDALFLKLVWSMISEDSKIWVQVCKGKYYNNLGFWRSTNVSGASPMWRQTVNKRDFFKQNIRWQIGDGEKVQVMSQPWYNNWQIVQQASRNDRKITVAQIFDAGTNEWRREEIARLLGDDVVAEIVQNVQKPGTVLGLEDKMIWDRNKSGCYTVKDGYPCVVASLGRGENEISWKYIWKWKNIQPKVKIFLWRLFTNALPLAQNLHQRIQAISPMCARCNQENEYSTHCFFFCQGSRLVWFGGDLGIRTDSLPLDIKEAIQFITTAKDEGFIKTFAYTLWEIWLARNDCLFQRKNFNPVGVCQKVRAWTTHPPDTQTVNARETSIEEMIPYELAEGGWQMIVDGSWDTSTRAGIAFLLYKDGVLHVMGLEGHNAANAFLAETMAMEAGVKQVGILMREHSNLQVQIYTDCLNLVSAIQENDVDNLPSWRARQTMAEIIRLIALSDNAVQVRYARREALRPVHDLANHARRTGAFYHGVPSALIMSQHNIGMNLDTRYFQQVQEAPP</sequence>
<dbReference type="SUPFAM" id="SSF53098">
    <property type="entry name" value="Ribonuclease H-like"/>
    <property type="match status" value="1"/>
</dbReference>
<keyword evidence="2" id="KW-0695">RNA-directed DNA polymerase</keyword>
<dbReference type="PANTHER" id="PTHR33116">
    <property type="entry name" value="REVERSE TRANSCRIPTASE ZINC-BINDING DOMAIN-CONTAINING PROTEIN-RELATED-RELATED"/>
    <property type="match status" value="1"/>
</dbReference>
<protein>
    <submittedName>
        <fullName evidence="2">RNA-directed DNA polymerase (Reverse transcriptase)-related family protein</fullName>
    </submittedName>
</protein>
<dbReference type="InterPro" id="IPR002156">
    <property type="entry name" value="RNaseH_domain"/>
</dbReference>
<organism evidence="2 3">
    <name type="scientific">Rhynchospora pubera</name>
    <dbReference type="NCBI Taxonomy" id="906938"/>
    <lineage>
        <taxon>Eukaryota</taxon>
        <taxon>Viridiplantae</taxon>
        <taxon>Streptophyta</taxon>
        <taxon>Embryophyta</taxon>
        <taxon>Tracheophyta</taxon>
        <taxon>Spermatophyta</taxon>
        <taxon>Magnoliopsida</taxon>
        <taxon>Liliopsida</taxon>
        <taxon>Poales</taxon>
        <taxon>Cyperaceae</taxon>
        <taxon>Cyperoideae</taxon>
        <taxon>Rhynchosporeae</taxon>
        <taxon>Rhynchospora</taxon>
    </lineage>
</organism>
<dbReference type="SUPFAM" id="SSF56672">
    <property type="entry name" value="DNA/RNA polymerases"/>
    <property type="match status" value="1"/>
</dbReference>
<accession>A0AAV8AUF0</accession>
<dbReference type="PROSITE" id="PS50878">
    <property type="entry name" value="RT_POL"/>
    <property type="match status" value="1"/>
</dbReference>
<keyword evidence="2" id="KW-0548">Nucleotidyltransferase</keyword>
<dbReference type="Gene3D" id="3.30.420.10">
    <property type="entry name" value="Ribonuclease H-like superfamily/Ribonuclease H"/>
    <property type="match status" value="1"/>
</dbReference>
<keyword evidence="3" id="KW-1185">Reference proteome</keyword>
<evidence type="ECO:0000259" key="1">
    <source>
        <dbReference type="PROSITE" id="PS50878"/>
    </source>
</evidence>